<reference evidence="2" key="3">
    <citation type="submission" date="2015-04" db="UniProtKB">
        <authorList>
            <consortium name="EnsemblPlants"/>
        </authorList>
    </citation>
    <scope>IDENTIFICATION</scope>
    <source>
        <strain evidence="2">cv. Jemalong A17</strain>
    </source>
</reference>
<organism evidence="1 3">
    <name type="scientific">Medicago truncatula</name>
    <name type="common">Barrel medic</name>
    <name type="synonym">Medicago tribuloides</name>
    <dbReference type="NCBI Taxonomy" id="3880"/>
    <lineage>
        <taxon>Eukaryota</taxon>
        <taxon>Viridiplantae</taxon>
        <taxon>Streptophyta</taxon>
        <taxon>Embryophyta</taxon>
        <taxon>Tracheophyta</taxon>
        <taxon>Spermatophyta</taxon>
        <taxon>Magnoliopsida</taxon>
        <taxon>eudicotyledons</taxon>
        <taxon>Gunneridae</taxon>
        <taxon>Pentapetalae</taxon>
        <taxon>rosids</taxon>
        <taxon>fabids</taxon>
        <taxon>Fabales</taxon>
        <taxon>Fabaceae</taxon>
        <taxon>Papilionoideae</taxon>
        <taxon>50 kb inversion clade</taxon>
        <taxon>NPAAA clade</taxon>
        <taxon>Hologalegina</taxon>
        <taxon>IRL clade</taxon>
        <taxon>Trifolieae</taxon>
        <taxon>Medicago</taxon>
    </lineage>
</organism>
<dbReference type="AlphaFoldDB" id="A0A072VLM1"/>
<accession>A0A072VLM1</accession>
<evidence type="ECO:0000313" key="2">
    <source>
        <dbReference type="EnsemblPlants" id="KEH42521"/>
    </source>
</evidence>
<dbReference type="EnsemblPlants" id="KEH42521">
    <property type="protein sequence ID" value="KEH42521"/>
    <property type="gene ID" value="MTR_1g069875"/>
</dbReference>
<evidence type="ECO:0000313" key="3">
    <source>
        <dbReference type="Proteomes" id="UP000002051"/>
    </source>
</evidence>
<evidence type="ECO:0000313" key="1">
    <source>
        <dbReference type="EMBL" id="KEH42521.1"/>
    </source>
</evidence>
<name>A0A072VLM1_MEDTR</name>
<proteinExistence type="predicted"/>
<dbReference type="HOGENOM" id="CLU_2187800_0_0_1"/>
<dbReference type="EMBL" id="CM001217">
    <property type="protein sequence ID" value="KEH42521.1"/>
    <property type="molecule type" value="Genomic_DNA"/>
</dbReference>
<dbReference type="Proteomes" id="UP000002051">
    <property type="component" value="Unassembled WGS sequence"/>
</dbReference>
<sequence>MGAMYLHARSSETFNVLPHSFFLVLDDIIQGRHGLQPLSSRGEYKEPPIHHDHHHQCNHQREKQSVALSDGYIDGEDHGDSVVFFYNLSGGRDLIGDEHTNKNSPLSTI</sequence>
<keyword evidence="3" id="KW-1185">Reference proteome</keyword>
<gene>
    <name evidence="1" type="ordered locus">MTR_1g069875</name>
</gene>
<reference evidence="1 3" key="1">
    <citation type="journal article" date="2011" name="Nature">
        <title>The Medicago genome provides insight into the evolution of rhizobial symbioses.</title>
        <authorList>
            <person name="Young N.D."/>
            <person name="Debelle F."/>
            <person name="Oldroyd G.E."/>
            <person name="Geurts R."/>
            <person name="Cannon S.B."/>
            <person name="Udvardi M.K."/>
            <person name="Benedito V.A."/>
            <person name="Mayer K.F."/>
            <person name="Gouzy J."/>
            <person name="Schoof H."/>
            <person name="Van de Peer Y."/>
            <person name="Proost S."/>
            <person name="Cook D.R."/>
            <person name="Meyers B.C."/>
            <person name="Spannagl M."/>
            <person name="Cheung F."/>
            <person name="De Mita S."/>
            <person name="Krishnakumar V."/>
            <person name="Gundlach H."/>
            <person name="Zhou S."/>
            <person name="Mudge J."/>
            <person name="Bharti A.K."/>
            <person name="Murray J.D."/>
            <person name="Naoumkina M.A."/>
            <person name="Rosen B."/>
            <person name="Silverstein K.A."/>
            <person name="Tang H."/>
            <person name="Rombauts S."/>
            <person name="Zhao P.X."/>
            <person name="Zhou P."/>
            <person name="Barbe V."/>
            <person name="Bardou P."/>
            <person name="Bechner M."/>
            <person name="Bellec A."/>
            <person name="Berger A."/>
            <person name="Berges H."/>
            <person name="Bidwell S."/>
            <person name="Bisseling T."/>
            <person name="Choisne N."/>
            <person name="Couloux A."/>
            <person name="Denny R."/>
            <person name="Deshpande S."/>
            <person name="Dai X."/>
            <person name="Doyle J.J."/>
            <person name="Dudez A.M."/>
            <person name="Farmer A.D."/>
            <person name="Fouteau S."/>
            <person name="Franken C."/>
            <person name="Gibelin C."/>
            <person name="Gish J."/>
            <person name="Goldstein S."/>
            <person name="Gonzalez A.J."/>
            <person name="Green P.J."/>
            <person name="Hallab A."/>
            <person name="Hartog M."/>
            <person name="Hua A."/>
            <person name="Humphray S.J."/>
            <person name="Jeong D.H."/>
            <person name="Jing Y."/>
            <person name="Jocker A."/>
            <person name="Kenton S.M."/>
            <person name="Kim D.J."/>
            <person name="Klee K."/>
            <person name="Lai H."/>
            <person name="Lang C."/>
            <person name="Lin S."/>
            <person name="Macmil S.L."/>
            <person name="Magdelenat G."/>
            <person name="Matthews L."/>
            <person name="McCorrison J."/>
            <person name="Monaghan E.L."/>
            <person name="Mun J.H."/>
            <person name="Najar F.Z."/>
            <person name="Nicholson C."/>
            <person name="Noirot C."/>
            <person name="O'Bleness M."/>
            <person name="Paule C.R."/>
            <person name="Poulain J."/>
            <person name="Prion F."/>
            <person name="Qin B."/>
            <person name="Qu C."/>
            <person name="Retzel E.F."/>
            <person name="Riddle C."/>
            <person name="Sallet E."/>
            <person name="Samain S."/>
            <person name="Samson N."/>
            <person name="Sanders I."/>
            <person name="Saurat O."/>
            <person name="Scarpelli C."/>
            <person name="Schiex T."/>
            <person name="Segurens B."/>
            <person name="Severin A.J."/>
            <person name="Sherrier D.J."/>
            <person name="Shi R."/>
            <person name="Sims S."/>
            <person name="Singer S.R."/>
            <person name="Sinharoy S."/>
            <person name="Sterck L."/>
            <person name="Viollet A."/>
            <person name="Wang B.B."/>
            <person name="Wang K."/>
            <person name="Wang M."/>
            <person name="Wang X."/>
            <person name="Warfsmann J."/>
            <person name="Weissenbach J."/>
            <person name="White D.D."/>
            <person name="White J.D."/>
            <person name="Wiley G.B."/>
            <person name="Wincker P."/>
            <person name="Xing Y."/>
            <person name="Yang L."/>
            <person name="Yao Z."/>
            <person name="Ying F."/>
            <person name="Zhai J."/>
            <person name="Zhou L."/>
            <person name="Zuber A."/>
            <person name="Denarie J."/>
            <person name="Dixon R.A."/>
            <person name="May G.D."/>
            <person name="Schwartz D.C."/>
            <person name="Rogers J."/>
            <person name="Quetier F."/>
            <person name="Town C.D."/>
            <person name="Roe B.A."/>
        </authorList>
    </citation>
    <scope>NUCLEOTIDE SEQUENCE [LARGE SCALE GENOMIC DNA]</scope>
    <source>
        <strain evidence="1">A17</strain>
        <strain evidence="2 3">cv. Jemalong A17</strain>
    </source>
</reference>
<reference evidence="1 3" key="2">
    <citation type="journal article" date="2014" name="BMC Genomics">
        <title>An improved genome release (version Mt4.0) for the model legume Medicago truncatula.</title>
        <authorList>
            <person name="Tang H."/>
            <person name="Krishnakumar V."/>
            <person name="Bidwell S."/>
            <person name="Rosen B."/>
            <person name="Chan A."/>
            <person name="Zhou S."/>
            <person name="Gentzbittel L."/>
            <person name="Childs K.L."/>
            <person name="Yandell M."/>
            <person name="Gundlach H."/>
            <person name="Mayer K.F."/>
            <person name="Schwartz D.C."/>
            <person name="Town C.D."/>
        </authorList>
    </citation>
    <scope>GENOME REANNOTATION</scope>
    <source>
        <strain evidence="1">A17</strain>
        <strain evidence="2 3">cv. Jemalong A17</strain>
    </source>
</reference>
<protein>
    <submittedName>
        <fullName evidence="1 2">Uncharacterized protein</fullName>
    </submittedName>
</protein>